<dbReference type="EMBL" id="AVOT02000874">
    <property type="protein sequence ID" value="MBW0464779.1"/>
    <property type="molecule type" value="Genomic_DNA"/>
</dbReference>
<evidence type="ECO:0000313" key="2">
    <source>
        <dbReference type="EMBL" id="MBW0464779.1"/>
    </source>
</evidence>
<feature type="coiled-coil region" evidence="1">
    <location>
        <begin position="39"/>
        <end position="73"/>
    </location>
</feature>
<comment type="caution">
    <text evidence="2">The sequence shown here is derived from an EMBL/GenBank/DDBJ whole genome shotgun (WGS) entry which is preliminary data.</text>
</comment>
<organism evidence="2 3">
    <name type="scientific">Austropuccinia psidii MF-1</name>
    <dbReference type="NCBI Taxonomy" id="1389203"/>
    <lineage>
        <taxon>Eukaryota</taxon>
        <taxon>Fungi</taxon>
        <taxon>Dikarya</taxon>
        <taxon>Basidiomycota</taxon>
        <taxon>Pucciniomycotina</taxon>
        <taxon>Pucciniomycetes</taxon>
        <taxon>Pucciniales</taxon>
        <taxon>Sphaerophragmiaceae</taxon>
        <taxon>Austropuccinia</taxon>
    </lineage>
</organism>
<evidence type="ECO:0000256" key="1">
    <source>
        <dbReference type="SAM" id="Coils"/>
    </source>
</evidence>
<dbReference type="Proteomes" id="UP000765509">
    <property type="component" value="Unassembled WGS sequence"/>
</dbReference>
<evidence type="ECO:0000313" key="3">
    <source>
        <dbReference type="Proteomes" id="UP000765509"/>
    </source>
</evidence>
<sequence length="120" mass="13708">MSPSPAHFHPPDTEHALMAHLSQEDGIKIDQFEEDNQIFSELVNRLETVEKQKKDLIEKNASLENKINGIVDKLDSVLKKQTLLENCILNTNKQFEYIVKQITTQQNATPPPDTKTDHIC</sequence>
<keyword evidence="3" id="KW-1185">Reference proteome</keyword>
<name>A0A9Q3BGB3_9BASI</name>
<dbReference type="AlphaFoldDB" id="A0A9Q3BGB3"/>
<protein>
    <submittedName>
        <fullName evidence="2">Uncharacterized protein</fullName>
    </submittedName>
</protein>
<reference evidence="2" key="1">
    <citation type="submission" date="2021-03" db="EMBL/GenBank/DDBJ databases">
        <title>Draft genome sequence of rust myrtle Austropuccinia psidii MF-1, a brazilian biotype.</title>
        <authorList>
            <person name="Quecine M.C."/>
            <person name="Pachon D.M.R."/>
            <person name="Bonatelli M.L."/>
            <person name="Correr F.H."/>
            <person name="Franceschini L.M."/>
            <person name="Leite T.F."/>
            <person name="Margarido G.R.A."/>
            <person name="Almeida C.A."/>
            <person name="Ferrarezi J.A."/>
            <person name="Labate C.A."/>
        </authorList>
    </citation>
    <scope>NUCLEOTIDE SEQUENCE</scope>
    <source>
        <strain evidence="2">MF-1</strain>
    </source>
</reference>
<proteinExistence type="predicted"/>
<keyword evidence="1" id="KW-0175">Coiled coil</keyword>
<gene>
    <name evidence="2" type="ORF">O181_004494</name>
</gene>
<accession>A0A9Q3BGB3</accession>